<dbReference type="KEGG" id="dia:Dtpsy_0764"/>
<keyword evidence="4 5" id="KW-0131">Cell cycle</keyword>
<dbReference type="GO" id="GO:0043093">
    <property type="term" value="P:FtsZ-dependent cytokinesis"/>
    <property type="evidence" value="ECO:0007669"/>
    <property type="project" value="UniProtKB-UniRule"/>
</dbReference>
<proteinExistence type="inferred from homology"/>
<dbReference type="InterPro" id="IPR027462">
    <property type="entry name" value="ZapD_C"/>
</dbReference>
<reference evidence="6 7" key="1">
    <citation type="journal article" date="2010" name="J. Bacteriol.">
        <title>Completed genome sequence of the anaerobic iron-oxidizing bacterium Acidovorax ebreus strain TPSY.</title>
        <authorList>
            <person name="Byrne-Bailey K.G."/>
            <person name="Weber K.A."/>
            <person name="Chair A.H."/>
            <person name="Bose S."/>
            <person name="Knox T."/>
            <person name="Spanbauer T.L."/>
            <person name="Chertkov O."/>
            <person name="Coates J.D."/>
        </authorList>
    </citation>
    <scope>NUCLEOTIDE SEQUENCE [LARGE SCALE GENOMIC DNA]</scope>
    <source>
        <strain evidence="6 7">TPSY</strain>
    </source>
</reference>
<dbReference type="AlphaFoldDB" id="A0A9J9Q561"/>
<sequence>MILYEYPFNERLRTYLRLEQLFRRLGELIARPHPLDHHYALVTMFEVMDVAARADLKADVLKDLEKHKHQLDAYRGNPSISEEALDGVIAQLDQCFAALNAQTGKAGQALTENDWLMSIRSRVGIPGGTCGFDLPAYYAWQHRPPQDRQHDLHHWAATLGPLAESVYVLLRLLRDSGLPQKVAAERGQFQQNLPQGRTFQLLRLAIDPALQLIPEISGNRLIVSVRLMRQEEGGRLVPSTEDAAFELTLCA</sequence>
<dbReference type="EMBL" id="CP001392">
    <property type="protein sequence ID" value="ACM32243.1"/>
    <property type="molecule type" value="Genomic_DNA"/>
</dbReference>
<dbReference type="PANTHER" id="PTHR39455">
    <property type="entry name" value="CELL DIVISION PROTEIN ZAPD"/>
    <property type="match status" value="1"/>
</dbReference>
<evidence type="ECO:0000313" key="7">
    <source>
        <dbReference type="Proteomes" id="UP000000450"/>
    </source>
</evidence>
<dbReference type="Gene3D" id="1.10.3900.10">
    <property type="entry name" value="YacF-like"/>
    <property type="match status" value="1"/>
</dbReference>
<dbReference type="RefSeq" id="WP_012655747.1">
    <property type="nucleotide sequence ID" value="NC_011992.1"/>
</dbReference>
<gene>
    <name evidence="5" type="primary">zapD</name>
    <name evidence="6" type="ordered locus">Dtpsy_0764</name>
</gene>
<accession>A0A9J9Q561</accession>
<dbReference type="GO" id="GO:0000917">
    <property type="term" value="P:division septum assembly"/>
    <property type="evidence" value="ECO:0007669"/>
    <property type="project" value="UniProtKB-KW"/>
</dbReference>
<dbReference type="Gene3D" id="2.60.440.10">
    <property type="entry name" value="YacF-like domains"/>
    <property type="match status" value="1"/>
</dbReference>
<dbReference type="InterPro" id="IPR036268">
    <property type="entry name" value="ZapD_sf"/>
</dbReference>
<comment type="function">
    <text evidence="5">Cell division factor that enhances FtsZ-ring assembly. Directly interacts with FtsZ and promotes bundling of FtsZ protofilaments, with a reduction in FtsZ GTPase activity.</text>
</comment>
<dbReference type="InterPro" id="IPR009777">
    <property type="entry name" value="ZapD"/>
</dbReference>
<dbReference type="SUPFAM" id="SSF160950">
    <property type="entry name" value="YacF-like"/>
    <property type="match status" value="1"/>
</dbReference>
<dbReference type="PANTHER" id="PTHR39455:SF1">
    <property type="entry name" value="CELL DIVISION PROTEIN ZAPD"/>
    <property type="match status" value="1"/>
</dbReference>
<keyword evidence="2 5" id="KW-0132">Cell division</keyword>
<protein>
    <recommendedName>
        <fullName evidence="5">Cell division protein ZapD</fullName>
    </recommendedName>
    <alternativeName>
        <fullName evidence="5">Z ring-associated protein D</fullName>
    </alternativeName>
</protein>
<keyword evidence="1 5" id="KW-0963">Cytoplasm</keyword>
<dbReference type="GeneID" id="84682676"/>
<keyword evidence="3 5" id="KW-0717">Septation</keyword>
<keyword evidence="7" id="KW-1185">Reference proteome</keyword>
<evidence type="ECO:0000256" key="5">
    <source>
        <dbReference type="HAMAP-Rule" id="MF_01092"/>
    </source>
</evidence>
<comment type="similarity">
    <text evidence="5">Belongs to the ZapD family.</text>
</comment>
<organism evidence="6 7">
    <name type="scientific">Acidovorax ebreus (strain TPSY)</name>
    <name type="common">Diaphorobacter sp. (strain TPSY)</name>
    <dbReference type="NCBI Taxonomy" id="535289"/>
    <lineage>
        <taxon>Bacteria</taxon>
        <taxon>Pseudomonadati</taxon>
        <taxon>Pseudomonadota</taxon>
        <taxon>Betaproteobacteria</taxon>
        <taxon>Burkholderiales</taxon>
        <taxon>Comamonadaceae</taxon>
        <taxon>Diaphorobacter</taxon>
    </lineage>
</organism>
<evidence type="ECO:0000256" key="1">
    <source>
        <dbReference type="ARBA" id="ARBA00022490"/>
    </source>
</evidence>
<evidence type="ECO:0000256" key="4">
    <source>
        <dbReference type="ARBA" id="ARBA00023306"/>
    </source>
</evidence>
<comment type="subunit">
    <text evidence="5">Interacts with FtsZ.</text>
</comment>
<dbReference type="GO" id="GO:0032153">
    <property type="term" value="C:cell division site"/>
    <property type="evidence" value="ECO:0007669"/>
    <property type="project" value="TreeGrafter"/>
</dbReference>
<evidence type="ECO:0000256" key="3">
    <source>
        <dbReference type="ARBA" id="ARBA00023210"/>
    </source>
</evidence>
<dbReference type="NCBIfam" id="NF003656">
    <property type="entry name" value="PRK05287.1-4"/>
    <property type="match status" value="1"/>
</dbReference>
<comment type="subcellular location">
    <subcellularLocation>
        <location evidence="5">Cytoplasm</location>
    </subcellularLocation>
    <text evidence="5">Localizes to mid-cell in an FtsZ-dependent manner.</text>
</comment>
<evidence type="ECO:0000256" key="2">
    <source>
        <dbReference type="ARBA" id="ARBA00022618"/>
    </source>
</evidence>
<name>A0A9J9Q561_ACIET</name>
<dbReference type="GO" id="GO:0005737">
    <property type="term" value="C:cytoplasm"/>
    <property type="evidence" value="ECO:0007669"/>
    <property type="project" value="UniProtKB-SubCell"/>
</dbReference>
<dbReference type="Proteomes" id="UP000000450">
    <property type="component" value="Chromosome"/>
</dbReference>
<dbReference type="Pfam" id="PF07072">
    <property type="entry name" value="ZapD"/>
    <property type="match status" value="1"/>
</dbReference>
<dbReference type="HAMAP" id="MF_01092">
    <property type="entry name" value="ZapD"/>
    <property type="match status" value="1"/>
</dbReference>
<evidence type="ECO:0000313" key="6">
    <source>
        <dbReference type="EMBL" id="ACM32243.1"/>
    </source>
</evidence>